<keyword evidence="3" id="KW-1185">Reference proteome</keyword>
<organism evidence="2 3">
    <name type="scientific">Bugula neritina</name>
    <name type="common">Brown bryozoan</name>
    <name type="synonym">Sertularia neritina</name>
    <dbReference type="NCBI Taxonomy" id="10212"/>
    <lineage>
        <taxon>Eukaryota</taxon>
        <taxon>Metazoa</taxon>
        <taxon>Spiralia</taxon>
        <taxon>Lophotrochozoa</taxon>
        <taxon>Bryozoa</taxon>
        <taxon>Gymnolaemata</taxon>
        <taxon>Cheilostomatida</taxon>
        <taxon>Flustrina</taxon>
        <taxon>Buguloidea</taxon>
        <taxon>Bugulidae</taxon>
        <taxon>Bugula</taxon>
    </lineage>
</organism>
<dbReference type="AlphaFoldDB" id="A0A7J7K3Z4"/>
<evidence type="ECO:0000313" key="3">
    <source>
        <dbReference type="Proteomes" id="UP000593567"/>
    </source>
</evidence>
<reference evidence="2" key="1">
    <citation type="submission" date="2020-06" db="EMBL/GenBank/DDBJ databases">
        <title>Draft genome of Bugula neritina, a colonial animal packing powerful symbionts and potential medicines.</title>
        <authorList>
            <person name="Rayko M."/>
        </authorList>
    </citation>
    <scope>NUCLEOTIDE SEQUENCE [LARGE SCALE GENOMIC DNA]</scope>
    <source>
        <strain evidence="2">Kwan_BN1</strain>
    </source>
</reference>
<dbReference type="EMBL" id="VXIV02001374">
    <property type="protein sequence ID" value="KAF6033350.1"/>
    <property type="molecule type" value="Genomic_DNA"/>
</dbReference>
<proteinExistence type="predicted"/>
<comment type="caution">
    <text evidence="2">The sequence shown here is derived from an EMBL/GenBank/DDBJ whole genome shotgun (WGS) entry which is preliminary data.</text>
</comment>
<protein>
    <submittedName>
        <fullName evidence="2">Uncharacterized protein</fullName>
    </submittedName>
</protein>
<evidence type="ECO:0000256" key="1">
    <source>
        <dbReference type="SAM" id="MobiDB-lite"/>
    </source>
</evidence>
<accession>A0A7J7K3Z4</accession>
<gene>
    <name evidence="2" type="ORF">EB796_008344</name>
</gene>
<feature type="region of interest" description="Disordered" evidence="1">
    <location>
        <begin position="112"/>
        <end position="131"/>
    </location>
</feature>
<feature type="compositionally biased region" description="Polar residues" evidence="1">
    <location>
        <begin position="122"/>
        <end position="131"/>
    </location>
</feature>
<sequence length="131" mass="14706">MTAIVAEPIRKKLVPLGSGKARPRKAKRMKIVEPSLESIDEDLDESNLTYTHVLEEGYNTLLNDVHSSHELMLEQKKRTVALLRQTNYAQKSHKQNRQIAIANLAKRKLKSLPPIPTAGLTPPNQKTNAYG</sequence>
<name>A0A7J7K3Z4_BUGNE</name>
<evidence type="ECO:0000313" key="2">
    <source>
        <dbReference type="EMBL" id="KAF6033350.1"/>
    </source>
</evidence>
<dbReference type="Proteomes" id="UP000593567">
    <property type="component" value="Unassembled WGS sequence"/>
</dbReference>